<gene>
    <name evidence="1" type="ORF">E2C01_094967</name>
</gene>
<dbReference type="EMBL" id="VSRR010118831">
    <property type="protein sequence ID" value="MPC99546.1"/>
    <property type="molecule type" value="Genomic_DNA"/>
</dbReference>
<comment type="caution">
    <text evidence="1">The sequence shown here is derived from an EMBL/GenBank/DDBJ whole genome shotgun (WGS) entry which is preliminary data.</text>
</comment>
<organism evidence="1 2">
    <name type="scientific">Portunus trituberculatus</name>
    <name type="common">Swimming crab</name>
    <name type="synonym">Neptunus trituberculatus</name>
    <dbReference type="NCBI Taxonomy" id="210409"/>
    <lineage>
        <taxon>Eukaryota</taxon>
        <taxon>Metazoa</taxon>
        <taxon>Ecdysozoa</taxon>
        <taxon>Arthropoda</taxon>
        <taxon>Crustacea</taxon>
        <taxon>Multicrustacea</taxon>
        <taxon>Malacostraca</taxon>
        <taxon>Eumalacostraca</taxon>
        <taxon>Eucarida</taxon>
        <taxon>Decapoda</taxon>
        <taxon>Pleocyemata</taxon>
        <taxon>Brachyura</taxon>
        <taxon>Eubrachyura</taxon>
        <taxon>Portunoidea</taxon>
        <taxon>Portunidae</taxon>
        <taxon>Portuninae</taxon>
        <taxon>Portunus</taxon>
    </lineage>
</organism>
<protein>
    <submittedName>
        <fullName evidence="1">Uncharacterized protein</fullName>
    </submittedName>
</protein>
<proteinExistence type="predicted"/>
<reference evidence="1 2" key="1">
    <citation type="submission" date="2019-05" db="EMBL/GenBank/DDBJ databases">
        <title>Another draft genome of Portunus trituberculatus and its Hox gene families provides insights of decapod evolution.</title>
        <authorList>
            <person name="Jeong J.-H."/>
            <person name="Song I."/>
            <person name="Kim S."/>
            <person name="Choi T."/>
            <person name="Kim D."/>
            <person name="Ryu S."/>
            <person name="Kim W."/>
        </authorList>
    </citation>
    <scope>NUCLEOTIDE SEQUENCE [LARGE SCALE GENOMIC DNA]</scope>
    <source>
        <tissue evidence="1">Muscle</tissue>
    </source>
</reference>
<dbReference type="Proteomes" id="UP000324222">
    <property type="component" value="Unassembled WGS sequence"/>
</dbReference>
<name>A0A5B7JYZ5_PORTR</name>
<sequence length="60" mass="6615">MRVDTTPASPVHDLWAVVGVRQLAMGTRYTGNERGCTFRPPTGTPRSEGDHRHVMVHDGT</sequence>
<keyword evidence="2" id="KW-1185">Reference proteome</keyword>
<accession>A0A5B7JYZ5</accession>
<dbReference type="AlphaFoldDB" id="A0A5B7JYZ5"/>
<evidence type="ECO:0000313" key="2">
    <source>
        <dbReference type="Proteomes" id="UP000324222"/>
    </source>
</evidence>
<evidence type="ECO:0000313" key="1">
    <source>
        <dbReference type="EMBL" id="MPC99546.1"/>
    </source>
</evidence>